<dbReference type="Proteomes" id="UP000694044">
    <property type="component" value="Unassembled WGS sequence"/>
</dbReference>
<keyword evidence="3" id="KW-1185">Reference proteome</keyword>
<evidence type="ECO:0000313" key="2">
    <source>
        <dbReference type="EMBL" id="KAG7376015.1"/>
    </source>
</evidence>
<dbReference type="EMBL" id="JAGDFM010000849">
    <property type="protein sequence ID" value="KAG7376015.1"/>
    <property type="molecule type" value="Genomic_DNA"/>
</dbReference>
<dbReference type="AlphaFoldDB" id="A0A8T1V4R3"/>
<feature type="compositionally biased region" description="Polar residues" evidence="1">
    <location>
        <begin position="121"/>
        <end position="138"/>
    </location>
</feature>
<evidence type="ECO:0000313" key="3">
    <source>
        <dbReference type="Proteomes" id="UP000694044"/>
    </source>
</evidence>
<organism evidence="2 3">
    <name type="scientific">Phytophthora pseudosyringae</name>
    <dbReference type="NCBI Taxonomy" id="221518"/>
    <lineage>
        <taxon>Eukaryota</taxon>
        <taxon>Sar</taxon>
        <taxon>Stramenopiles</taxon>
        <taxon>Oomycota</taxon>
        <taxon>Peronosporomycetes</taxon>
        <taxon>Peronosporales</taxon>
        <taxon>Peronosporaceae</taxon>
        <taxon>Phytophthora</taxon>
    </lineage>
</organism>
<protein>
    <submittedName>
        <fullName evidence="2">Uncharacterized protein</fullName>
    </submittedName>
</protein>
<proteinExistence type="predicted"/>
<feature type="compositionally biased region" description="Polar residues" evidence="1">
    <location>
        <begin position="60"/>
        <end position="72"/>
    </location>
</feature>
<feature type="region of interest" description="Disordered" evidence="1">
    <location>
        <begin position="29"/>
        <end position="151"/>
    </location>
</feature>
<feature type="compositionally biased region" description="Basic residues" evidence="1">
    <location>
        <begin position="103"/>
        <end position="116"/>
    </location>
</feature>
<feature type="region of interest" description="Disordered" evidence="1">
    <location>
        <begin position="1"/>
        <end position="20"/>
    </location>
</feature>
<gene>
    <name evidence="2" type="ORF">PHYPSEUDO_014632</name>
</gene>
<name>A0A8T1V4R3_9STRA</name>
<feature type="compositionally biased region" description="Basic and acidic residues" evidence="1">
    <location>
        <begin position="84"/>
        <end position="93"/>
    </location>
</feature>
<comment type="caution">
    <text evidence="2">The sequence shown here is derived from an EMBL/GenBank/DDBJ whole genome shotgun (WGS) entry which is preliminary data.</text>
</comment>
<reference evidence="2" key="1">
    <citation type="submission" date="2021-02" db="EMBL/GenBank/DDBJ databases">
        <authorList>
            <person name="Palmer J.M."/>
        </authorList>
    </citation>
    <scope>NUCLEOTIDE SEQUENCE</scope>
    <source>
        <strain evidence="2">SCRP734</strain>
    </source>
</reference>
<evidence type="ECO:0000256" key="1">
    <source>
        <dbReference type="SAM" id="MobiDB-lite"/>
    </source>
</evidence>
<sequence length="151" mass="15898">MQRQATEEVLPTTGARDDEQCEAVAEELTKRTGDTATSEPALASTAAIPEGVRVTRMHAESQSQRADLNTAGNAVETARTTEMVAERERESDVGRAPGAADHHAKRSSKQLSKSKTKTAGDISNSRKTVPPRANTTGASRGAATVSPNTPT</sequence>
<accession>A0A8T1V4R3</accession>